<feature type="binding site" evidence="4">
    <location>
        <position position="127"/>
    </location>
    <ligand>
        <name>S-adenosyl-L-methionine</name>
        <dbReference type="ChEBI" id="CHEBI:59789"/>
    </ligand>
</feature>
<dbReference type="CDD" id="cd02440">
    <property type="entry name" value="AdoMet_MTases"/>
    <property type="match status" value="1"/>
</dbReference>
<evidence type="ECO:0000313" key="6">
    <source>
        <dbReference type="Proteomes" id="UP000627538"/>
    </source>
</evidence>
<organism evidence="5 6">
    <name type="scientific">Nanchangia anserum</name>
    <dbReference type="NCBI Taxonomy" id="2692125"/>
    <lineage>
        <taxon>Bacteria</taxon>
        <taxon>Bacillati</taxon>
        <taxon>Actinomycetota</taxon>
        <taxon>Actinomycetes</taxon>
        <taxon>Actinomycetales</taxon>
        <taxon>Actinomycetaceae</taxon>
        <taxon>Nanchangia</taxon>
    </lineage>
</organism>
<keyword evidence="3 4" id="KW-0949">S-adenosyl-L-methionine</keyword>
<dbReference type="RefSeq" id="WP_191071392.1">
    <property type="nucleotide sequence ID" value="NZ_CP060506.1"/>
</dbReference>
<comment type="similarity">
    <text evidence="4">Belongs to the class I-like SAM-binding methyltransferase superfamily. MenG/UbiE family.</text>
</comment>
<keyword evidence="2 4" id="KW-0808">Transferase</keyword>
<dbReference type="PANTHER" id="PTHR43591:SF24">
    <property type="entry name" value="2-METHOXY-6-POLYPRENYL-1,4-BENZOQUINOL METHYLASE, MITOCHONDRIAL"/>
    <property type="match status" value="1"/>
</dbReference>
<accession>A0A8I0GEE9</accession>
<dbReference type="HAMAP" id="MF_01813">
    <property type="entry name" value="MenG_UbiE_methyltr"/>
    <property type="match status" value="1"/>
</dbReference>
<sequence>MTSSRLQRGLRANMDKRGVDVAAMFDQVAARYDLTNDVLTFGLDRVWRAATRAAVAAKPGERVLDVAAGTGTSSVEYAKGGARVTASDFSSGMVAEAKRRHPDLEVIEADAQNLPFADETFDVVTISYGIRNVEDCERALREMARVTKPGGRLVIAEFSTPTWAPFAALYRLFLTRVLPRLASLTSSNNSSYTYLVESISKWPAQRDFARTIESAGWRGVRWRNLTGGIVALHWAERPESPAN</sequence>
<evidence type="ECO:0000256" key="3">
    <source>
        <dbReference type="ARBA" id="ARBA00022691"/>
    </source>
</evidence>
<comment type="catalytic activity">
    <reaction evidence="4">
        <text>a 2-demethylmenaquinol + S-adenosyl-L-methionine = a menaquinol + S-adenosyl-L-homocysteine + H(+)</text>
        <dbReference type="Rhea" id="RHEA:42640"/>
        <dbReference type="Rhea" id="RHEA-COMP:9539"/>
        <dbReference type="Rhea" id="RHEA-COMP:9563"/>
        <dbReference type="ChEBI" id="CHEBI:15378"/>
        <dbReference type="ChEBI" id="CHEBI:18151"/>
        <dbReference type="ChEBI" id="CHEBI:55437"/>
        <dbReference type="ChEBI" id="CHEBI:57856"/>
        <dbReference type="ChEBI" id="CHEBI:59789"/>
        <dbReference type="EC" id="2.1.1.163"/>
    </reaction>
</comment>
<dbReference type="SUPFAM" id="SSF53335">
    <property type="entry name" value="S-adenosyl-L-methionine-dependent methyltransferases"/>
    <property type="match status" value="1"/>
</dbReference>
<evidence type="ECO:0000256" key="4">
    <source>
        <dbReference type="HAMAP-Rule" id="MF_01813"/>
    </source>
</evidence>
<dbReference type="GO" id="GO:0009234">
    <property type="term" value="P:menaquinone biosynthetic process"/>
    <property type="evidence" value="ECO:0007669"/>
    <property type="project" value="UniProtKB-UniRule"/>
</dbReference>
<keyword evidence="1 4" id="KW-0489">Methyltransferase</keyword>
<feature type="binding site" evidence="4">
    <location>
        <position position="70"/>
    </location>
    <ligand>
        <name>S-adenosyl-L-methionine</name>
        <dbReference type="ChEBI" id="CHEBI:59789"/>
    </ligand>
</feature>
<evidence type="ECO:0000313" key="5">
    <source>
        <dbReference type="EMBL" id="MBD3689337.1"/>
    </source>
</evidence>
<dbReference type="UniPathway" id="UPA00079">
    <property type="reaction ID" value="UER00169"/>
</dbReference>
<evidence type="ECO:0000256" key="1">
    <source>
        <dbReference type="ARBA" id="ARBA00022603"/>
    </source>
</evidence>
<dbReference type="Proteomes" id="UP000627538">
    <property type="component" value="Unassembled WGS sequence"/>
</dbReference>
<dbReference type="GO" id="GO:0043770">
    <property type="term" value="F:demethylmenaquinone methyltransferase activity"/>
    <property type="evidence" value="ECO:0007669"/>
    <property type="project" value="UniProtKB-UniRule"/>
</dbReference>
<dbReference type="InterPro" id="IPR023576">
    <property type="entry name" value="UbiE/COQ5_MeTrFase_CS"/>
</dbReference>
<protein>
    <recommendedName>
        <fullName evidence="4">Demethylmenaquinone methyltransferase</fullName>
        <ecNumber evidence="4">2.1.1.163</ecNumber>
    </recommendedName>
</protein>
<dbReference type="NCBIfam" id="TIGR01934">
    <property type="entry name" value="MenG_MenH_UbiE"/>
    <property type="match status" value="1"/>
</dbReference>
<gene>
    <name evidence="4" type="primary">menG</name>
    <name evidence="5" type="ORF">H8R10_03720</name>
</gene>
<dbReference type="PANTHER" id="PTHR43591">
    <property type="entry name" value="METHYLTRANSFERASE"/>
    <property type="match status" value="1"/>
</dbReference>
<keyword evidence="4" id="KW-0474">Menaquinone biosynthesis</keyword>
<evidence type="ECO:0000256" key="2">
    <source>
        <dbReference type="ARBA" id="ARBA00022679"/>
    </source>
</evidence>
<dbReference type="GO" id="GO:0032259">
    <property type="term" value="P:methylation"/>
    <property type="evidence" value="ECO:0007669"/>
    <property type="project" value="UniProtKB-KW"/>
</dbReference>
<reference evidence="5 6" key="1">
    <citation type="submission" date="2020-08" db="EMBL/GenBank/DDBJ databases">
        <title>Winkia gen. nov., sp. nov., isolated from faeces of the Anser albifrons in China.</title>
        <authorList>
            <person name="Liu Q."/>
        </authorList>
    </citation>
    <scope>NUCLEOTIDE SEQUENCE [LARGE SCALE GENOMIC DNA]</scope>
    <source>
        <strain evidence="5 6">C62</strain>
    </source>
</reference>
<comment type="pathway">
    <text evidence="4">Quinol/quinone metabolism; menaquinone biosynthesis; menaquinol from 1,4-dihydroxy-2-naphthoate: step 2/2.</text>
</comment>
<dbReference type="EC" id="2.1.1.163" evidence="4"/>
<dbReference type="InterPro" id="IPR004033">
    <property type="entry name" value="UbiE/COQ5_MeTrFase"/>
</dbReference>
<dbReference type="PROSITE" id="PS51608">
    <property type="entry name" value="SAM_MT_UBIE"/>
    <property type="match status" value="1"/>
</dbReference>
<dbReference type="NCBIfam" id="NF001241">
    <property type="entry name" value="PRK00216.1-2"/>
    <property type="match status" value="1"/>
</dbReference>
<proteinExistence type="inferred from homology"/>
<feature type="binding site" evidence="4">
    <location>
        <position position="88"/>
    </location>
    <ligand>
        <name>S-adenosyl-L-methionine</name>
        <dbReference type="ChEBI" id="CHEBI:59789"/>
    </ligand>
</feature>
<feature type="binding site" evidence="4">
    <location>
        <begin position="110"/>
        <end position="111"/>
    </location>
    <ligand>
        <name>S-adenosyl-L-methionine</name>
        <dbReference type="ChEBI" id="CHEBI:59789"/>
    </ligand>
</feature>
<keyword evidence="6" id="KW-1185">Reference proteome</keyword>
<dbReference type="EMBL" id="JACRUO010000001">
    <property type="protein sequence ID" value="MBD3689337.1"/>
    <property type="molecule type" value="Genomic_DNA"/>
</dbReference>
<dbReference type="PROSITE" id="PS01184">
    <property type="entry name" value="UBIE_2"/>
    <property type="match status" value="1"/>
</dbReference>
<name>A0A8I0GEE9_9ACTO</name>
<comment type="function">
    <text evidence="4">Methyltransferase required for the conversion of demethylmenaquinol (DMKH2) to menaquinol (MKH2).</text>
</comment>
<dbReference type="Gene3D" id="3.40.50.150">
    <property type="entry name" value="Vaccinia Virus protein VP39"/>
    <property type="match status" value="1"/>
</dbReference>
<dbReference type="Pfam" id="PF01209">
    <property type="entry name" value="Ubie_methyltran"/>
    <property type="match status" value="1"/>
</dbReference>
<comment type="caution">
    <text evidence="5">The sequence shown here is derived from an EMBL/GenBank/DDBJ whole genome shotgun (WGS) entry which is preliminary data.</text>
</comment>
<dbReference type="AlphaFoldDB" id="A0A8I0GEE9"/>
<dbReference type="InterPro" id="IPR029063">
    <property type="entry name" value="SAM-dependent_MTases_sf"/>
</dbReference>